<organism evidence="1">
    <name type="scientific">candidate division WOR-3 bacterium</name>
    <dbReference type="NCBI Taxonomy" id="2052148"/>
    <lineage>
        <taxon>Bacteria</taxon>
        <taxon>Bacteria division WOR-3</taxon>
    </lineage>
</organism>
<accession>A0A7C4Y6E4</accession>
<dbReference type="AlphaFoldDB" id="A0A7C4Y6E4"/>
<evidence type="ECO:0000313" key="1">
    <source>
        <dbReference type="EMBL" id="HGW92143.1"/>
    </source>
</evidence>
<dbReference type="EMBL" id="DTHG01000081">
    <property type="protein sequence ID" value="HGW92143.1"/>
    <property type="molecule type" value="Genomic_DNA"/>
</dbReference>
<proteinExistence type="predicted"/>
<name>A0A7C4Y6E4_UNCW3</name>
<reference evidence="1" key="1">
    <citation type="journal article" date="2020" name="mSystems">
        <title>Genome- and Community-Level Interaction Insights into Carbon Utilization and Element Cycling Functions of Hydrothermarchaeota in Hydrothermal Sediment.</title>
        <authorList>
            <person name="Zhou Z."/>
            <person name="Liu Y."/>
            <person name="Xu W."/>
            <person name="Pan J."/>
            <person name="Luo Z.H."/>
            <person name="Li M."/>
        </authorList>
    </citation>
    <scope>NUCLEOTIDE SEQUENCE [LARGE SCALE GENOMIC DNA]</scope>
    <source>
        <strain evidence="1">SpSt-780</strain>
    </source>
</reference>
<gene>
    <name evidence="1" type="ORF">ENV67_06360</name>
</gene>
<sequence length="292" mass="32278">MIFLFFSILEGDFQNLIQDARNFGICGVSSSIPGSPFDNPSFSSINISSIGIDGGYIFGGLATVLTLKGSINKGVSGYGFLFFNHMIPGIPDTRNALVDLNGNGEFDEGEYLDTSKIVMSNAFQNLFLFNISKKSGSLSYGINLKIFYENIMGERGIGGGIDLGGIYKNKDISFGLVLKDITSSMIIWEKTKDRISPSIVLGGSYRIEKNDFGFLPCFDFIIDETGFFSLFGIEISYKDMVMFSSGMKKGGFSFGSGFLVKDYRLNYSLAIDIENDFPITHRFTISKCFYKE</sequence>
<evidence type="ECO:0008006" key="2">
    <source>
        <dbReference type="Google" id="ProtNLM"/>
    </source>
</evidence>
<protein>
    <recommendedName>
        <fullName evidence="2">PorV/PorQ family protein</fullName>
    </recommendedName>
</protein>
<comment type="caution">
    <text evidence="1">The sequence shown here is derived from an EMBL/GenBank/DDBJ whole genome shotgun (WGS) entry which is preliminary data.</text>
</comment>